<reference evidence="2 3" key="1">
    <citation type="submission" date="2024-01" db="EMBL/GenBank/DDBJ databases">
        <title>A draft genome for a cacao thread blight-causing isolate of Paramarasmius palmivorus.</title>
        <authorList>
            <person name="Baruah I.K."/>
            <person name="Bukari Y."/>
            <person name="Amoako-Attah I."/>
            <person name="Meinhardt L.W."/>
            <person name="Bailey B.A."/>
            <person name="Cohen S.P."/>
        </authorList>
    </citation>
    <scope>NUCLEOTIDE SEQUENCE [LARGE SCALE GENOMIC DNA]</scope>
    <source>
        <strain evidence="2 3">GH-12</strain>
    </source>
</reference>
<dbReference type="AlphaFoldDB" id="A0AAW0E0U8"/>
<keyword evidence="1" id="KW-0732">Signal</keyword>
<accession>A0AAW0E0U8</accession>
<name>A0AAW0E0U8_9AGAR</name>
<gene>
    <name evidence="2" type="ORF">VNI00_002067</name>
</gene>
<comment type="caution">
    <text evidence="2">The sequence shown here is derived from an EMBL/GenBank/DDBJ whole genome shotgun (WGS) entry which is preliminary data.</text>
</comment>
<dbReference type="Proteomes" id="UP001383192">
    <property type="component" value="Unassembled WGS sequence"/>
</dbReference>
<dbReference type="EMBL" id="JAYKXP010000005">
    <property type="protein sequence ID" value="KAK7058433.1"/>
    <property type="molecule type" value="Genomic_DNA"/>
</dbReference>
<feature type="signal peptide" evidence="1">
    <location>
        <begin position="1"/>
        <end position="18"/>
    </location>
</feature>
<evidence type="ECO:0000256" key="1">
    <source>
        <dbReference type="SAM" id="SignalP"/>
    </source>
</evidence>
<sequence length="240" mass="27278">MVSLLMLTLLAFTTFAHACEELCKNGTTDELVKKFWPIIDDVFTQAERDIGVSKCLQPMRIAYNDTVSESIKHDVFKLFKGKCQRNGVEPEGCPNPSCPVICGTPGSMCYHYDKLEDLAFNAVHSILYNITQPTSPVFQQVYSSIARSKSRRETAYMRFQPRAYAPDLPLPFDFMRQPLVIRSTLDDLYARDSSRLTEISSGLSLELQKKCGYEPHGSKKDLGSRCSWKKEMCSFILQYP</sequence>
<protein>
    <submittedName>
        <fullName evidence="2">Uncharacterized protein</fullName>
    </submittedName>
</protein>
<evidence type="ECO:0000313" key="2">
    <source>
        <dbReference type="EMBL" id="KAK7058433.1"/>
    </source>
</evidence>
<keyword evidence="3" id="KW-1185">Reference proteome</keyword>
<evidence type="ECO:0000313" key="3">
    <source>
        <dbReference type="Proteomes" id="UP001383192"/>
    </source>
</evidence>
<feature type="chain" id="PRO_5043754468" evidence="1">
    <location>
        <begin position="19"/>
        <end position="240"/>
    </location>
</feature>
<organism evidence="2 3">
    <name type="scientific">Paramarasmius palmivorus</name>
    <dbReference type="NCBI Taxonomy" id="297713"/>
    <lineage>
        <taxon>Eukaryota</taxon>
        <taxon>Fungi</taxon>
        <taxon>Dikarya</taxon>
        <taxon>Basidiomycota</taxon>
        <taxon>Agaricomycotina</taxon>
        <taxon>Agaricomycetes</taxon>
        <taxon>Agaricomycetidae</taxon>
        <taxon>Agaricales</taxon>
        <taxon>Marasmiineae</taxon>
        <taxon>Marasmiaceae</taxon>
        <taxon>Paramarasmius</taxon>
    </lineage>
</organism>
<proteinExistence type="predicted"/>